<keyword evidence="2" id="KW-1133">Transmembrane helix</keyword>
<feature type="region of interest" description="Disordered" evidence="1">
    <location>
        <begin position="166"/>
        <end position="190"/>
    </location>
</feature>
<dbReference type="Proteomes" id="UP001139095">
    <property type="component" value="Unassembled WGS sequence"/>
</dbReference>
<feature type="transmembrane region" description="Helical" evidence="2">
    <location>
        <begin position="66"/>
        <end position="84"/>
    </location>
</feature>
<comment type="caution">
    <text evidence="3">The sequence shown here is derived from an EMBL/GenBank/DDBJ whole genome shotgun (WGS) entry which is preliminary data.</text>
</comment>
<keyword evidence="2" id="KW-0812">Transmembrane</keyword>
<feature type="transmembrane region" description="Helical" evidence="2">
    <location>
        <begin position="90"/>
        <end position="108"/>
    </location>
</feature>
<dbReference type="AlphaFoldDB" id="A0A9X1INK2"/>
<keyword evidence="4" id="KW-1185">Reference proteome</keyword>
<feature type="compositionally biased region" description="Polar residues" evidence="1">
    <location>
        <begin position="166"/>
        <end position="186"/>
    </location>
</feature>
<gene>
    <name evidence="3" type="ORF">LG368_11955</name>
</gene>
<keyword evidence="2" id="KW-0472">Membrane</keyword>
<dbReference type="EMBL" id="JAJATW010000019">
    <property type="protein sequence ID" value="MCB5162607.1"/>
    <property type="molecule type" value="Genomic_DNA"/>
</dbReference>
<dbReference type="RefSeq" id="WP_226754953.1">
    <property type="nucleotide sequence ID" value="NZ_JAJATW010000019.1"/>
</dbReference>
<reference evidence="3" key="1">
    <citation type="submission" date="2021-10" db="EMBL/GenBank/DDBJ databases">
        <title>Marinomonas pontica sp. nov., isolated from the Black Sea.</title>
        <authorList>
            <person name="Zhao L.-H."/>
            <person name="Xue J.-H."/>
        </authorList>
    </citation>
    <scope>NUCLEOTIDE SEQUENCE</scope>
    <source>
        <strain evidence="3">E8</strain>
    </source>
</reference>
<organism evidence="3 4">
    <name type="scientific">Marinomonas algarum</name>
    <dbReference type="NCBI Taxonomy" id="2883105"/>
    <lineage>
        <taxon>Bacteria</taxon>
        <taxon>Pseudomonadati</taxon>
        <taxon>Pseudomonadota</taxon>
        <taxon>Gammaproteobacteria</taxon>
        <taxon>Oceanospirillales</taxon>
        <taxon>Oceanospirillaceae</taxon>
        <taxon>Marinomonas</taxon>
    </lineage>
</organism>
<evidence type="ECO:0000256" key="1">
    <source>
        <dbReference type="SAM" id="MobiDB-lite"/>
    </source>
</evidence>
<evidence type="ECO:0000313" key="4">
    <source>
        <dbReference type="Proteomes" id="UP001139095"/>
    </source>
</evidence>
<name>A0A9X1INK2_9GAMM</name>
<feature type="transmembrane region" description="Helical" evidence="2">
    <location>
        <begin position="20"/>
        <end position="37"/>
    </location>
</feature>
<accession>A0A9X1INK2</accession>
<evidence type="ECO:0000313" key="3">
    <source>
        <dbReference type="EMBL" id="MCB5162607.1"/>
    </source>
</evidence>
<proteinExistence type="predicted"/>
<protein>
    <submittedName>
        <fullName evidence="3">Uncharacterized protein</fullName>
    </submittedName>
</protein>
<feature type="transmembrane region" description="Helical" evidence="2">
    <location>
        <begin position="43"/>
        <end position="61"/>
    </location>
</feature>
<evidence type="ECO:0000256" key="2">
    <source>
        <dbReference type="SAM" id="Phobius"/>
    </source>
</evidence>
<sequence>MRQSQESNEQIKRRRFKKFMWIASLIGFPSSFFVGLANPTIALWLMFGSLFCIVALIFNVLRKSPWALGFTLFALGVGEIALGIVRTTPIFWAIGLVLIMVVLVVRFIKAFRYYNGCREDRIAEVFGEDARSRSFFDFDSPLKNARTSSFQRNSFNGEFGKESYNYRKNANGKGTHQKGNNNSASYNDPFDYNGRGGLNPEFHDDDPSGNIF</sequence>